<feature type="transmembrane region" description="Helical" evidence="6">
    <location>
        <begin position="284"/>
        <end position="310"/>
    </location>
</feature>
<dbReference type="PROSITE" id="PS50850">
    <property type="entry name" value="MFS"/>
    <property type="match status" value="1"/>
</dbReference>
<name>A0A5C4U873_9CORY</name>
<gene>
    <name evidence="8" type="ORF">FHE74_00145</name>
</gene>
<dbReference type="OrthoDB" id="4408459at2"/>
<dbReference type="GO" id="GO:0022857">
    <property type="term" value="F:transmembrane transporter activity"/>
    <property type="evidence" value="ECO:0007669"/>
    <property type="project" value="InterPro"/>
</dbReference>
<dbReference type="Gene3D" id="1.20.1250.20">
    <property type="entry name" value="MFS general substrate transporter like domains"/>
    <property type="match status" value="1"/>
</dbReference>
<dbReference type="InterPro" id="IPR011701">
    <property type="entry name" value="MFS"/>
</dbReference>
<evidence type="ECO:0000259" key="7">
    <source>
        <dbReference type="PROSITE" id="PS50850"/>
    </source>
</evidence>
<comment type="subcellular location">
    <subcellularLocation>
        <location evidence="1">Cell membrane</location>
        <topology evidence="1">Multi-pass membrane protein</topology>
    </subcellularLocation>
</comment>
<keyword evidence="4 6" id="KW-1133">Transmembrane helix</keyword>
<feature type="transmembrane region" description="Helical" evidence="6">
    <location>
        <begin position="261"/>
        <end position="278"/>
    </location>
</feature>
<feature type="transmembrane region" description="Helical" evidence="6">
    <location>
        <begin position="114"/>
        <end position="136"/>
    </location>
</feature>
<keyword evidence="5 6" id="KW-0472">Membrane</keyword>
<proteinExistence type="predicted"/>
<feature type="transmembrane region" description="Helical" evidence="6">
    <location>
        <begin position="206"/>
        <end position="224"/>
    </location>
</feature>
<evidence type="ECO:0000256" key="5">
    <source>
        <dbReference type="ARBA" id="ARBA00023136"/>
    </source>
</evidence>
<feature type="transmembrane region" description="Helical" evidence="6">
    <location>
        <begin position="230"/>
        <end position="249"/>
    </location>
</feature>
<dbReference type="PANTHER" id="PTHR23513:SF6">
    <property type="entry name" value="MAJOR FACILITATOR SUPERFAMILY ASSOCIATED DOMAIN-CONTAINING PROTEIN"/>
    <property type="match status" value="1"/>
</dbReference>
<feature type="transmembrane region" description="Helical" evidence="6">
    <location>
        <begin position="80"/>
        <end position="102"/>
    </location>
</feature>
<evidence type="ECO:0000313" key="9">
    <source>
        <dbReference type="Proteomes" id="UP000312032"/>
    </source>
</evidence>
<dbReference type="InterPro" id="IPR036259">
    <property type="entry name" value="MFS_trans_sf"/>
</dbReference>
<dbReference type="AlphaFoldDB" id="A0A5C4U873"/>
<protein>
    <submittedName>
        <fullName evidence="8">MFS transporter</fullName>
    </submittedName>
</protein>
<evidence type="ECO:0000256" key="2">
    <source>
        <dbReference type="ARBA" id="ARBA00022475"/>
    </source>
</evidence>
<evidence type="ECO:0000256" key="6">
    <source>
        <dbReference type="SAM" id="Phobius"/>
    </source>
</evidence>
<dbReference type="Pfam" id="PF07690">
    <property type="entry name" value="MFS_1"/>
    <property type="match status" value="1"/>
</dbReference>
<feature type="transmembrane region" description="Helical" evidence="6">
    <location>
        <begin position="24"/>
        <end position="44"/>
    </location>
</feature>
<evidence type="ECO:0000256" key="3">
    <source>
        <dbReference type="ARBA" id="ARBA00022692"/>
    </source>
</evidence>
<accession>A0A5C4U873</accession>
<sequence length="377" mass="38419">MATCGAMTHIAITLHFAGLGRGEALVAAVLVSGVCAQVFVAPVLAPLFDIFHVRHVIAGSLTLEAATLVILALFPQPAVLIAGNLVAAVLSGLSIPALFTLAEDGRAEEDQAKVFSMLDTARLVGSFVGPAIGGVLLDAASIRLALLIESSALIIALLTIAAAARGHQQTTSRITQRPAQSFLAKIIEAPRLLLGTSVVREAMTSIWAAIIFTSMYNVALVFYATQTLNVSGLGFALIAQAFIVGRIAGAAASSRLTNDNALPALLVSGVVMGLGIGIPGILPSLWVCIPLFFIAGASNGVQVAALRLVVVNSVPADIKPKALSTMGSVNNSAMLVGYVVGAPVVAALGPATTLAVAGAGTVAMTIIPRLLRGVAKR</sequence>
<evidence type="ECO:0000256" key="1">
    <source>
        <dbReference type="ARBA" id="ARBA00004651"/>
    </source>
</evidence>
<evidence type="ECO:0000256" key="4">
    <source>
        <dbReference type="ARBA" id="ARBA00022989"/>
    </source>
</evidence>
<feature type="transmembrane region" description="Helical" evidence="6">
    <location>
        <begin position="142"/>
        <end position="164"/>
    </location>
</feature>
<reference evidence="8 9" key="1">
    <citation type="submission" date="2019-06" db="EMBL/GenBank/DDBJ databases">
        <authorList>
            <person name="Li J."/>
        </authorList>
    </citation>
    <scope>NUCLEOTIDE SEQUENCE [LARGE SCALE GENOMIC DNA]</scope>
    <source>
        <strain evidence="8 9">LMG 28165</strain>
    </source>
</reference>
<dbReference type="Proteomes" id="UP000312032">
    <property type="component" value="Unassembled WGS sequence"/>
</dbReference>
<feature type="transmembrane region" description="Helical" evidence="6">
    <location>
        <begin position="56"/>
        <end position="74"/>
    </location>
</feature>
<dbReference type="InterPro" id="IPR020846">
    <property type="entry name" value="MFS_dom"/>
</dbReference>
<dbReference type="PANTHER" id="PTHR23513">
    <property type="entry name" value="INTEGRAL MEMBRANE EFFLUX PROTEIN-RELATED"/>
    <property type="match status" value="1"/>
</dbReference>
<evidence type="ECO:0000313" key="8">
    <source>
        <dbReference type="EMBL" id="TNM00571.1"/>
    </source>
</evidence>
<dbReference type="EMBL" id="VDHJ01000001">
    <property type="protein sequence ID" value="TNM00571.1"/>
    <property type="molecule type" value="Genomic_DNA"/>
</dbReference>
<comment type="caution">
    <text evidence="8">The sequence shown here is derived from an EMBL/GenBank/DDBJ whole genome shotgun (WGS) entry which is preliminary data.</text>
</comment>
<feature type="domain" description="Major facilitator superfamily (MFS) profile" evidence="7">
    <location>
        <begin position="1"/>
        <end position="376"/>
    </location>
</feature>
<dbReference type="SUPFAM" id="SSF103473">
    <property type="entry name" value="MFS general substrate transporter"/>
    <property type="match status" value="1"/>
</dbReference>
<organism evidence="8 9">
    <name type="scientific">Corynebacterium tapiri</name>
    <dbReference type="NCBI Taxonomy" id="1448266"/>
    <lineage>
        <taxon>Bacteria</taxon>
        <taxon>Bacillati</taxon>
        <taxon>Actinomycetota</taxon>
        <taxon>Actinomycetes</taxon>
        <taxon>Mycobacteriales</taxon>
        <taxon>Corynebacteriaceae</taxon>
        <taxon>Corynebacterium</taxon>
    </lineage>
</organism>
<dbReference type="GO" id="GO:0005886">
    <property type="term" value="C:plasma membrane"/>
    <property type="evidence" value="ECO:0007669"/>
    <property type="project" value="UniProtKB-SubCell"/>
</dbReference>
<keyword evidence="9" id="KW-1185">Reference proteome</keyword>
<keyword evidence="2" id="KW-1003">Cell membrane</keyword>
<keyword evidence="3 6" id="KW-0812">Transmembrane</keyword>